<dbReference type="WBParaSite" id="nRc.2.0.1.t16714-RA">
    <property type="protein sequence ID" value="nRc.2.0.1.t16714-RA"/>
    <property type="gene ID" value="nRc.2.0.1.g16714"/>
</dbReference>
<evidence type="ECO:0000313" key="2">
    <source>
        <dbReference type="Proteomes" id="UP000887565"/>
    </source>
</evidence>
<evidence type="ECO:0000256" key="1">
    <source>
        <dbReference type="SAM" id="MobiDB-lite"/>
    </source>
</evidence>
<dbReference type="Proteomes" id="UP000887565">
    <property type="component" value="Unplaced"/>
</dbReference>
<name>A0A915ITK6_ROMCU</name>
<accession>A0A915ITK6</accession>
<sequence length="153" mass="16606">MRQVVVHSIDQSRLKPLTSAEPPNKTARLNSRESAGAEMGDDINKLTNEAPFSQPKSVMECGSPPKSVKIVRKNCKAQLMSAKAQLPLHTGSPELRNPEIVRQSSDCSFKKDAKLSIFSKLASGIRFRASSFNAALSLTFLSQKEGMVCGQTG</sequence>
<proteinExistence type="predicted"/>
<dbReference type="AlphaFoldDB" id="A0A915ITK6"/>
<protein>
    <submittedName>
        <fullName evidence="3">Uncharacterized protein</fullName>
    </submittedName>
</protein>
<keyword evidence="2" id="KW-1185">Reference proteome</keyword>
<reference evidence="3" key="1">
    <citation type="submission" date="2022-11" db="UniProtKB">
        <authorList>
            <consortium name="WormBaseParasite"/>
        </authorList>
    </citation>
    <scope>IDENTIFICATION</scope>
</reference>
<evidence type="ECO:0000313" key="3">
    <source>
        <dbReference type="WBParaSite" id="nRc.2.0.1.t16714-RA"/>
    </source>
</evidence>
<feature type="region of interest" description="Disordered" evidence="1">
    <location>
        <begin position="1"/>
        <end position="38"/>
    </location>
</feature>
<organism evidence="2 3">
    <name type="scientific">Romanomermis culicivorax</name>
    <name type="common">Nematode worm</name>
    <dbReference type="NCBI Taxonomy" id="13658"/>
    <lineage>
        <taxon>Eukaryota</taxon>
        <taxon>Metazoa</taxon>
        <taxon>Ecdysozoa</taxon>
        <taxon>Nematoda</taxon>
        <taxon>Enoplea</taxon>
        <taxon>Dorylaimia</taxon>
        <taxon>Mermithida</taxon>
        <taxon>Mermithoidea</taxon>
        <taxon>Mermithidae</taxon>
        <taxon>Romanomermis</taxon>
    </lineage>
</organism>